<dbReference type="InterPro" id="IPR027417">
    <property type="entry name" value="P-loop_NTPase"/>
</dbReference>
<comment type="caution">
    <text evidence="2">The sequence shown here is derived from an EMBL/GenBank/DDBJ whole genome shotgun (WGS) entry which is preliminary data.</text>
</comment>
<evidence type="ECO:0000313" key="2">
    <source>
        <dbReference type="EMBL" id="MBE9144269.1"/>
    </source>
</evidence>
<gene>
    <name evidence="2" type="ORF">IQ236_13720</name>
</gene>
<evidence type="ECO:0000259" key="1">
    <source>
        <dbReference type="Pfam" id="PF26355"/>
    </source>
</evidence>
<reference evidence="2 3" key="1">
    <citation type="submission" date="2020-10" db="EMBL/GenBank/DDBJ databases">
        <authorList>
            <person name="Castelo-Branco R."/>
            <person name="Eusebio N."/>
            <person name="Adriana R."/>
            <person name="Vieira A."/>
            <person name="Brugerolle De Fraissinette N."/>
            <person name="Rezende De Castro R."/>
            <person name="Schneider M.P."/>
            <person name="Vasconcelos V."/>
            <person name="Leao P.N."/>
        </authorList>
    </citation>
    <scope>NUCLEOTIDE SEQUENCE [LARGE SCALE GENOMIC DNA]</scope>
    <source>
        <strain evidence="2 3">LEGE 06226</strain>
    </source>
</reference>
<feature type="domain" description="vWA-MoxR associated protein N-terminal HTH" evidence="1">
    <location>
        <begin position="1"/>
        <end position="84"/>
    </location>
</feature>
<dbReference type="Pfam" id="PF26355">
    <property type="entry name" value="HTH_VMAP-M9"/>
    <property type="match status" value="1"/>
</dbReference>
<name>A0ABR9UFB5_9CYAN</name>
<dbReference type="SUPFAM" id="SSF52540">
    <property type="entry name" value="P-loop containing nucleoside triphosphate hydrolases"/>
    <property type="match status" value="1"/>
</dbReference>
<evidence type="ECO:0000313" key="3">
    <source>
        <dbReference type="Proteomes" id="UP000640725"/>
    </source>
</evidence>
<proteinExistence type="predicted"/>
<organism evidence="2 3">
    <name type="scientific">Planktothrix mougeotii LEGE 06226</name>
    <dbReference type="NCBI Taxonomy" id="1828728"/>
    <lineage>
        <taxon>Bacteria</taxon>
        <taxon>Bacillati</taxon>
        <taxon>Cyanobacteriota</taxon>
        <taxon>Cyanophyceae</taxon>
        <taxon>Oscillatoriophycideae</taxon>
        <taxon>Oscillatoriales</taxon>
        <taxon>Microcoleaceae</taxon>
        <taxon>Planktothrix</taxon>
    </lineage>
</organism>
<dbReference type="Proteomes" id="UP000640725">
    <property type="component" value="Unassembled WGS sequence"/>
</dbReference>
<sequence length="452" mass="51546">MNLDFVLKIVNRKLIESQNPPLNTAEDLILRGIWEYKTYNVVAEEAGYSPGYFTNVVAPELFRRLSEITNERVTKKNCRALLESYVATWGIPEKTLPRQNPVSFSATTLPDLSPCFPSGAVALGSPFYIERSPIQEQVYAEICKPGALVRIKAPQEMGKTSLLLRVLDYAHRLDYRTVNLNLQQVDQAILKDVNRFLRWLCASITRQLGKDSNLDNYWDEDIGSKISCTLYLRNYLLETIDSPLVLALDEVNQIFEYPEVAKDFFSLLRSWYEEAKRLPVWKKLRLIVVHSTEIYVPLQLKQSPFNVGLPIQLNSFSLEEVQELAKRYGLNWADGEDAKLLMGMVGGHPALVHTAIYHLSRGDVTLTQLLQTAPTSTGVYSSHLRRHQAILEEQQELAIAFNTAMTTPDPVPLEPILAYKLSSMGLIQLDGNKAMPSYQLYREYFQQTLRKR</sequence>
<protein>
    <submittedName>
        <fullName evidence="2">AAA-like domain-containing protein</fullName>
    </submittedName>
</protein>
<accession>A0ABR9UFB5</accession>
<dbReference type="InterPro" id="IPR058651">
    <property type="entry name" value="HTH_VMAP-M9"/>
</dbReference>
<dbReference type="Gene3D" id="3.40.50.300">
    <property type="entry name" value="P-loop containing nucleotide triphosphate hydrolases"/>
    <property type="match status" value="1"/>
</dbReference>
<dbReference type="EMBL" id="JADEWU010000029">
    <property type="protein sequence ID" value="MBE9144269.1"/>
    <property type="molecule type" value="Genomic_DNA"/>
</dbReference>
<dbReference type="Pfam" id="PF14516">
    <property type="entry name" value="AAA_35"/>
    <property type="match status" value="1"/>
</dbReference>
<keyword evidence="3" id="KW-1185">Reference proteome</keyword>